<keyword evidence="2" id="KW-0732">Signal</keyword>
<accession>A0A1H8X9X3</accession>
<feature type="chain" id="PRO_5011434685" description="DUF5666 domain-containing protein" evidence="2">
    <location>
        <begin position="24"/>
        <end position="215"/>
    </location>
</feature>
<name>A0A1H8X9X3_9FIRM</name>
<protein>
    <recommendedName>
        <fullName evidence="5">DUF5666 domain-containing protein</fullName>
    </recommendedName>
</protein>
<dbReference type="Proteomes" id="UP000198847">
    <property type="component" value="Unassembled WGS sequence"/>
</dbReference>
<dbReference type="AlphaFoldDB" id="A0A1H8X9X3"/>
<gene>
    <name evidence="3" type="ORF">SAMN04490178_12147</name>
</gene>
<evidence type="ECO:0000313" key="3">
    <source>
        <dbReference type="EMBL" id="SEP36507.1"/>
    </source>
</evidence>
<dbReference type="OrthoDB" id="1676544at2"/>
<evidence type="ECO:0000313" key="4">
    <source>
        <dbReference type="Proteomes" id="UP000198847"/>
    </source>
</evidence>
<evidence type="ECO:0000256" key="1">
    <source>
        <dbReference type="SAM" id="MobiDB-lite"/>
    </source>
</evidence>
<evidence type="ECO:0000256" key="2">
    <source>
        <dbReference type="SAM" id="SignalP"/>
    </source>
</evidence>
<evidence type="ECO:0008006" key="5">
    <source>
        <dbReference type="Google" id="ProtNLM"/>
    </source>
</evidence>
<proteinExistence type="predicted"/>
<organism evidence="3 4">
    <name type="scientific">Propionispora vibrioides</name>
    <dbReference type="NCBI Taxonomy" id="112903"/>
    <lineage>
        <taxon>Bacteria</taxon>
        <taxon>Bacillati</taxon>
        <taxon>Bacillota</taxon>
        <taxon>Negativicutes</taxon>
        <taxon>Selenomonadales</taxon>
        <taxon>Sporomusaceae</taxon>
        <taxon>Propionispora</taxon>
    </lineage>
</organism>
<keyword evidence="4" id="KW-1185">Reference proteome</keyword>
<feature type="signal peptide" evidence="2">
    <location>
        <begin position="1"/>
        <end position="23"/>
    </location>
</feature>
<sequence length="215" mass="22412">MRRIVALISGFLFLLLAVSPVLAEPAGPAGVPGLGQVAEGHAYLPKGIKLQARLLGTLDSKTSKPGDKFSFKLLQNVIIADTVIIAQGTTGEGIVKTVKRAGLFGRGGMIELEGVGLKTVNGIQVPVTLRQRSADGGHTADLDWYDDASSATPALTVGVMSGITSGSEVQIGAGTKLILELPYAVDLQVTPEQLREQTEPPAPEAAEPIKPELVN</sequence>
<dbReference type="EMBL" id="FODY01000021">
    <property type="protein sequence ID" value="SEP36507.1"/>
    <property type="molecule type" value="Genomic_DNA"/>
</dbReference>
<dbReference type="RefSeq" id="WP_091749439.1">
    <property type="nucleotide sequence ID" value="NZ_FODY01000021.1"/>
</dbReference>
<reference evidence="3 4" key="1">
    <citation type="submission" date="2016-10" db="EMBL/GenBank/DDBJ databases">
        <authorList>
            <person name="de Groot N.N."/>
        </authorList>
    </citation>
    <scope>NUCLEOTIDE SEQUENCE [LARGE SCALE GENOMIC DNA]</scope>
    <source>
        <strain evidence="3 4">DSM 13305</strain>
    </source>
</reference>
<dbReference type="STRING" id="112903.SAMN04490178_12147"/>
<feature type="region of interest" description="Disordered" evidence="1">
    <location>
        <begin position="193"/>
        <end position="215"/>
    </location>
</feature>